<evidence type="ECO:0000256" key="5">
    <source>
        <dbReference type="ARBA" id="ARBA00022571"/>
    </source>
</evidence>
<comment type="caution">
    <text evidence="24">The sequence shown here is derived from an EMBL/GenBank/DDBJ whole genome shotgun (WGS) entry which is preliminary data.</text>
</comment>
<dbReference type="FunFam" id="1.10.1030.10:FF:000002">
    <property type="entry name" value="Carbamoyl-phosphate synthase large chain"/>
    <property type="match status" value="1"/>
</dbReference>
<evidence type="ECO:0000256" key="16">
    <source>
        <dbReference type="ARBA" id="ARBA00047359"/>
    </source>
</evidence>
<dbReference type="InterPro" id="IPR036897">
    <property type="entry name" value="CarbamoylP_synth_lsu_oligo_sf"/>
</dbReference>
<dbReference type="Pfam" id="PF02142">
    <property type="entry name" value="MGS"/>
    <property type="match status" value="1"/>
</dbReference>
<dbReference type="NCBIfam" id="TIGR01369">
    <property type="entry name" value="CPSaseII_lrg"/>
    <property type="match status" value="1"/>
</dbReference>
<evidence type="ECO:0000259" key="23">
    <source>
        <dbReference type="PROSITE" id="PS51855"/>
    </source>
</evidence>
<evidence type="ECO:0000256" key="14">
    <source>
        <dbReference type="ARBA" id="ARBA00023211"/>
    </source>
</evidence>
<dbReference type="FunFam" id="3.40.50.20:FF:000001">
    <property type="entry name" value="Carbamoyl-phosphate synthase large chain"/>
    <property type="match status" value="1"/>
</dbReference>
<keyword evidence="9" id="KW-0677">Repeat</keyword>
<evidence type="ECO:0000256" key="18">
    <source>
        <dbReference type="ARBA" id="ARBA00060037"/>
    </source>
</evidence>
<keyword evidence="12" id="KW-0460">Magnesium</keyword>
<evidence type="ECO:0000256" key="17">
    <source>
        <dbReference type="ARBA" id="ARBA00048816"/>
    </source>
</evidence>
<dbReference type="Gene3D" id="1.10.1030.10">
    <property type="entry name" value="Carbamoyl-phosphate synthetase, large subunit oligomerisation domain"/>
    <property type="match status" value="1"/>
</dbReference>
<dbReference type="EC" id="6.3.5.5" evidence="4"/>
<dbReference type="InterPro" id="IPR013815">
    <property type="entry name" value="ATP_grasp_subdomain_1"/>
</dbReference>
<keyword evidence="13" id="KW-0665">Pyrimidine biosynthesis</keyword>
<comment type="cofactor">
    <cofactor evidence="1">
        <name>Mn(2+)</name>
        <dbReference type="ChEBI" id="CHEBI:29035"/>
    </cofactor>
</comment>
<evidence type="ECO:0000256" key="21">
    <source>
        <dbReference type="PROSITE-ProRule" id="PRU00409"/>
    </source>
</evidence>
<dbReference type="InterPro" id="IPR036914">
    <property type="entry name" value="MGS-like_dom_sf"/>
</dbReference>
<evidence type="ECO:0000256" key="19">
    <source>
        <dbReference type="ARBA" id="ARBA00069524"/>
    </source>
</evidence>
<evidence type="ECO:0000256" key="4">
    <source>
        <dbReference type="ARBA" id="ARBA00012738"/>
    </source>
</evidence>
<dbReference type="GO" id="GO:0006221">
    <property type="term" value="P:pyrimidine nucleotide biosynthetic process"/>
    <property type="evidence" value="ECO:0007669"/>
    <property type="project" value="UniProtKB-KW"/>
</dbReference>
<dbReference type="GO" id="GO:0006541">
    <property type="term" value="P:glutamine metabolic process"/>
    <property type="evidence" value="ECO:0007669"/>
    <property type="project" value="TreeGrafter"/>
</dbReference>
<dbReference type="PANTHER" id="PTHR11405:SF53">
    <property type="entry name" value="CARBAMOYL-PHOSPHATE SYNTHASE [AMMONIA], MITOCHONDRIAL"/>
    <property type="match status" value="1"/>
</dbReference>
<dbReference type="InterPro" id="IPR011607">
    <property type="entry name" value="MGS-like_dom"/>
</dbReference>
<evidence type="ECO:0000256" key="12">
    <source>
        <dbReference type="ARBA" id="ARBA00022842"/>
    </source>
</evidence>
<dbReference type="InterPro" id="IPR058047">
    <property type="entry name" value="CPSase_preATP-grasp"/>
</dbReference>
<dbReference type="FunFam" id="3.30.470.20:FF:000001">
    <property type="entry name" value="Carbamoyl-phosphate synthase large chain"/>
    <property type="match status" value="1"/>
</dbReference>
<dbReference type="Pfam" id="PF02786">
    <property type="entry name" value="CPSase_L_D2"/>
    <property type="match status" value="2"/>
</dbReference>
<keyword evidence="6" id="KW-0436">Ligase</keyword>
<dbReference type="GO" id="GO:0006526">
    <property type="term" value="P:L-arginine biosynthetic process"/>
    <property type="evidence" value="ECO:0007669"/>
    <property type="project" value="UniProtKB-KW"/>
</dbReference>
<dbReference type="SMART" id="SM01096">
    <property type="entry name" value="CPSase_L_D3"/>
    <property type="match status" value="1"/>
</dbReference>
<keyword evidence="10 21" id="KW-0547">Nucleotide-binding</keyword>
<evidence type="ECO:0000256" key="6">
    <source>
        <dbReference type="ARBA" id="ARBA00022598"/>
    </source>
</evidence>
<evidence type="ECO:0000256" key="20">
    <source>
        <dbReference type="ARBA" id="ARBA00074189"/>
    </source>
</evidence>
<keyword evidence="5" id="KW-0055">Arginine biosynthesis</keyword>
<evidence type="ECO:0000313" key="25">
    <source>
        <dbReference type="Proteomes" id="UP000176336"/>
    </source>
</evidence>
<proteinExistence type="inferred from homology"/>
<dbReference type="NCBIfam" id="NF009455">
    <property type="entry name" value="PRK12815.1"/>
    <property type="match status" value="1"/>
</dbReference>
<keyword evidence="8" id="KW-0479">Metal-binding</keyword>
<dbReference type="Pfam" id="PF02787">
    <property type="entry name" value="CPSase_L_D3"/>
    <property type="match status" value="1"/>
</dbReference>
<dbReference type="InterPro" id="IPR016185">
    <property type="entry name" value="PreATP-grasp_dom_sf"/>
</dbReference>
<accession>A0A1F5IQU6</accession>
<dbReference type="PROSITE" id="PS50975">
    <property type="entry name" value="ATP_GRASP"/>
    <property type="match status" value="2"/>
</dbReference>
<dbReference type="SUPFAM" id="SSF56059">
    <property type="entry name" value="Glutathione synthetase ATP-binding domain-like"/>
    <property type="match status" value="2"/>
</dbReference>
<dbReference type="GO" id="GO:0004088">
    <property type="term" value="F:carbamoyl-phosphate synthase (glutamine-hydrolyzing) activity"/>
    <property type="evidence" value="ECO:0007669"/>
    <property type="project" value="UniProtKB-EC"/>
</dbReference>
<dbReference type="SUPFAM" id="SSF48108">
    <property type="entry name" value="Carbamoyl phosphate synthetase, large subunit connection domain"/>
    <property type="match status" value="1"/>
</dbReference>
<dbReference type="InterPro" id="IPR005480">
    <property type="entry name" value="CPSase_lsu_oligo"/>
</dbReference>
<dbReference type="AlphaFoldDB" id="A0A1F5IQU6"/>
<evidence type="ECO:0000256" key="1">
    <source>
        <dbReference type="ARBA" id="ARBA00001936"/>
    </source>
</evidence>
<dbReference type="SUPFAM" id="SSF52335">
    <property type="entry name" value="Methylglyoxal synthase-like"/>
    <property type="match status" value="1"/>
</dbReference>
<comment type="pathway">
    <text evidence="2">Amino-acid biosynthesis; L-arginine biosynthesis; carbamoyl phosphate from bicarbonate: step 1/1.</text>
</comment>
<dbReference type="EC" id="6.3.4.16" evidence="15"/>
<dbReference type="PROSITE" id="PS00867">
    <property type="entry name" value="CPSASE_2"/>
    <property type="match status" value="2"/>
</dbReference>
<dbReference type="Gene3D" id="3.30.1490.20">
    <property type="entry name" value="ATP-grasp fold, A domain"/>
    <property type="match status" value="1"/>
</dbReference>
<sequence>MKKILVLGSGALKIGEAGEFDYSGSQALKALKEEGVEAVLINPNIATIQTSKDLAKKIYFLPVTPYFVQKVIEKEKPDGILLSFGGQTALNCGLILEREGVFKKNKVKVLGSPVNSIEITEDRELFAKELAKINVKVPKGGFARSLPEALVIAEQLGYPLLIRSGFSLGGLGSGVIENKEEFIRMVTLALKQAPQIAIEEYLKHWKEIEYEVVRDNMGNKITVCNMENLDPLGIHTGESIVVAPSQTLNNYQYHFLRNLSLQVIEHLKIVGECNIQFALNPKDNDYRVIEVNARLSRSSALASKATGYPLAYIAAKIGLGYNLPELKNNVTLGTSAFFEPALDYIVIKIPRWDLQKFVGAKEAIGSEMKSVGEVMAIGRSFPEVLQKGIRMLETGQDGLLGNGVDDTQLLPTTQRLFVVAKRFAKGEQVEAIYKATGIDPWFLHQIKEVVEFEKRLNDCHSGDPASAGDTRIDPGQARMTEEVVVQAKQLGFSDKLLAKAFKTTEKSVREFRKKNGITPKVKHIDTLAGEYPAKTNYLYLTYHGKETEADNVILANEVRPESKKQGSWTSQDDGKKEKVIVLGSGPYRIGSSVEFDWCSVTAAKTLREKGLETVIINCNPETVSTDYDCADKLYFEELTFERVSDVYDIESESRNTSLVLGFGGQVPNNLAMSCFRAGYKILGTSPESIDRAEDRNKFSKLLDQLGIEQPVWQSLKAVGDAVKFAKKIGYPVLVRPSYVLSGSAMNVAYSGQDLKKHLKSAADISSEHPVVISKFVEGAKEIEVDGVGQAGELLIYAISEHVENAGVHSGDATIVLPPQRLYLKTVRQVKDATRKILQSLKINGPFNIQFLAKDNKVSVIELNLRASRSFPFVSKVTGYNFVEMATKVMLGEKLSGHFKTLDLDYVGVKASQFSFSRIKGADPRLRVEMSSTGEVACFGDSLREAYLKALLAVGFKMPKKSVLLTIGGEENKLDLLSSARKLVDLGLKIYATHHTHKFLSGHDIKNIRVFKIPEKKHPSVLDLLLNGDIDLVINISESKSVSVSVETDGYIIRRTCIDLGIPLITNLQAAELLVSSLVSKKMEDLEIKSWDEYVSS</sequence>
<dbReference type="NCBIfam" id="NF003671">
    <property type="entry name" value="PRK05294.1"/>
    <property type="match status" value="1"/>
</dbReference>
<dbReference type="GO" id="GO:0046872">
    <property type="term" value="F:metal ion binding"/>
    <property type="evidence" value="ECO:0007669"/>
    <property type="project" value="UniProtKB-KW"/>
</dbReference>
<comment type="similarity">
    <text evidence="3">Belongs to the CarB family.</text>
</comment>
<feature type="domain" description="ATP-grasp" evidence="22">
    <location>
        <begin position="699"/>
        <end position="890"/>
    </location>
</feature>
<comment type="catalytic activity">
    <reaction evidence="17">
        <text>hydrogencarbonate + L-glutamine + 2 ATP + H2O = carbamoyl phosphate + L-glutamate + 2 ADP + phosphate + 2 H(+)</text>
        <dbReference type="Rhea" id="RHEA:18633"/>
        <dbReference type="ChEBI" id="CHEBI:15377"/>
        <dbReference type="ChEBI" id="CHEBI:15378"/>
        <dbReference type="ChEBI" id="CHEBI:17544"/>
        <dbReference type="ChEBI" id="CHEBI:29985"/>
        <dbReference type="ChEBI" id="CHEBI:30616"/>
        <dbReference type="ChEBI" id="CHEBI:43474"/>
        <dbReference type="ChEBI" id="CHEBI:58228"/>
        <dbReference type="ChEBI" id="CHEBI:58359"/>
        <dbReference type="ChEBI" id="CHEBI:456216"/>
        <dbReference type="EC" id="6.3.5.5"/>
    </reaction>
</comment>
<organism evidence="24 25">
    <name type="scientific">Candidatus Daviesbacteria bacterium RIFCSPHIGHO2_01_FULL_41_23</name>
    <dbReference type="NCBI Taxonomy" id="1797764"/>
    <lineage>
        <taxon>Bacteria</taxon>
        <taxon>Candidatus Daviesiibacteriota</taxon>
    </lineage>
</organism>
<keyword evidence="7" id="KW-0028">Amino-acid biosynthesis</keyword>
<evidence type="ECO:0000256" key="2">
    <source>
        <dbReference type="ARBA" id="ARBA00005077"/>
    </source>
</evidence>
<reference evidence="24 25" key="1">
    <citation type="journal article" date="2016" name="Nat. Commun.">
        <title>Thousands of microbial genomes shed light on interconnected biogeochemical processes in an aquifer system.</title>
        <authorList>
            <person name="Anantharaman K."/>
            <person name="Brown C.T."/>
            <person name="Hug L.A."/>
            <person name="Sharon I."/>
            <person name="Castelle C.J."/>
            <person name="Probst A.J."/>
            <person name="Thomas B.C."/>
            <person name="Singh A."/>
            <person name="Wilkins M.J."/>
            <person name="Karaoz U."/>
            <person name="Brodie E.L."/>
            <person name="Williams K.H."/>
            <person name="Hubbard S.S."/>
            <person name="Banfield J.F."/>
        </authorList>
    </citation>
    <scope>NUCLEOTIDE SEQUENCE [LARGE SCALE GENOMIC DNA]</scope>
</reference>
<comment type="catalytic activity">
    <reaction evidence="16">
        <text>hydrogencarbonate + NH4(+) + 2 ATP = carbamoyl phosphate + 2 ADP + phosphate + 2 H(+)</text>
        <dbReference type="Rhea" id="RHEA:18029"/>
        <dbReference type="ChEBI" id="CHEBI:15378"/>
        <dbReference type="ChEBI" id="CHEBI:17544"/>
        <dbReference type="ChEBI" id="CHEBI:28938"/>
        <dbReference type="ChEBI" id="CHEBI:30616"/>
        <dbReference type="ChEBI" id="CHEBI:43474"/>
        <dbReference type="ChEBI" id="CHEBI:58228"/>
        <dbReference type="ChEBI" id="CHEBI:456216"/>
        <dbReference type="EC" id="6.3.4.16"/>
    </reaction>
</comment>
<dbReference type="InterPro" id="IPR005483">
    <property type="entry name" value="CPSase_dom"/>
</dbReference>
<dbReference type="PRINTS" id="PR00098">
    <property type="entry name" value="CPSASE"/>
</dbReference>
<evidence type="ECO:0000256" key="11">
    <source>
        <dbReference type="ARBA" id="ARBA00022840"/>
    </source>
</evidence>
<dbReference type="PROSITE" id="PS51855">
    <property type="entry name" value="MGS"/>
    <property type="match status" value="1"/>
</dbReference>
<name>A0A1F5IQU6_9BACT</name>
<evidence type="ECO:0000259" key="22">
    <source>
        <dbReference type="PROSITE" id="PS50975"/>
    </source>
</evidence>
<evidence type="ECO:0000256" key="13">
    <source>
        <dbReference type="ARBA" id="ARBA00022975"/>
    </source>
</evidence>
<keyword evidence="14" id="KW-0464">Manganese</keyword>
<dbReference type="PANTHER" id="PTHR11405">
    <property type="entry name" value="CARBAMOYLTRANSFERASE FAMILY MEMBER"/>
    <property type="match status" value="1"/>
</dbReference>
<keyword evidence="11 21" id="KW-0067">ATP-binding</keyword>
<dbReference type="InterPro" id="IPR011761">
    <property type="entry name" value="ATP-grasp"/>
</dbReference>
<evidence type="ECO:0000256" key="7">
    <source>
        <dbReference type="ARBA" id="ARBA00022605"/>
    </source>
</evidence>
<evidence type="ECO:0000256" key="15">
    <source>
        <dbReference type="ARBA" id="ARBA00044063"/>
    </source>
</evidence>
<protein>
    <recommendedName>
        <fullName evidence="20">Carbamoyl phosphate synthase arginine-specific large chain</fullName>
        <ecNumber evidence="15">6.3.4.16</ecNumber>
        <ecNumber evidence="4">6.3.5.5</ecNumber>
    </recommendedName>
    <alternativeName>
        <fullName evidence="19">Carbamoyl phosphate synthase pyrimidine-specific large chain</fullName>
    </alternativeName>
</protein>
<dbReference type="GO" id="GO:0005737">
    <property type="term" value="C:cytoplasm"/>
    <property type="evidence" value="ECO:0007669"/>
    <property type="project" value="TreeGrafter"/>
</dbReference>
<dbReference type="EMBL" id="MFCR01000010">
    <property type="protein sequence ID" value="OGE18748.1"/>
    <property type="molecule type" value="Genomic_DNA"/>
</dbReference>
<dbReference type="GO" id="GO:0004087">
    <property type="term" value="F:carbamoyl-phosphate synthase (ammonia) activity"/>
    <property type="evidence" value="ECO:0007669"/>
    <property type="project" value="UniProtKB-EC"/>
</dbReference>
<dbReference type="Proteomes" id="UP000176336">
    <property type="component" value="Unassembled WGS sequence"/>
</dbReference>
<dbReference type="Gene3D" id="3.40.50.20">
    <property type="match status" value="2"/>
</dbReference>
<dbReference type="SMART" id="SM00851">
    <property type="entry name" value="MGS"/>
    <property type="match status" value="1"/>
</dbReference>
<evidence type="ECO:0000256" key="10">
    <source>
        <dbReference type="ARBA" id="ARBA00022741"/>
    </source>
</evidence>
<dbReference type="Pfam" id="PF25596">
    <property type="entry name" value="CPSase_L_D1"/>
    <property type="match status" value="2"/>
</dbReference>
<feature type="domain" description="ATP-grasp" evidence="22">
    <location>
        <begin position="127"/>
        <end position="319"/>
    </location>
</feature>
<evidence type="ECO:0000256" key="9">
    <source>
        <dbReference type="ARBA" id="ARBA00022737"/>
    </source>
</evidence>
<dbReference type="FunFam" id="3.40.50.20:FF:000002">
    <property type="entry name" value="Carbamoyl-phosphate synthase large chain"/>
    <property type="match status" value="1"/>
</dbReference>
<dbReference type="InterPro" id="IPR006275">
    <property type="entry name" value="CPSase_lsu"/>
</dbReference>
<evidence type="ECO:0000256" key="8">
    <source>
        <dbReference type="ARBA" id="ARBA00022723"/>
    </source>
</evidence>
<dbReference type="Gene3D" id="3.30.470.20">
    <property type="entry name" value="ATP-grasp fold, B domain"/>
    <property type="match status" value="2"/>
</dbReference>
<dbReference type="GO" id="GO:0005524">
    <property type="term" value="F:ATP binding"/>
    <property type="evidence" value="ECO:0007669"/>
    <property type="project" value="UniProtKB-UniRule"/>
</dbReference>
<evidence type="ECO:0000256" key="3">
    <source>
        <dbReference type="ARBA" id="ARBA00009799"/>
    </source>
</evidence>
<dbReference type="FunFam" id="3.30.1490.20:FF:000001">
    <property type="entry name" value="Carbamoyl-phosphate synthase large chain"/>
    <property type="match status" value="1"/>
</dbReference>
<dbReference type="InterPro" id="IPR005479">
    <property type="entry name" value="CPAse_ATP-bd"/>
</dbReference>
<evidence type="ECO:0000313" key="24">
    <source>
        <dbReference type="EMBL" id="OGE18748.1"/>
    </source>
</evidence>
<dbReference type="SUPFAM" id="SSF52440">
    <property type="entry name" value="PreATP-grasp domain"/>
    <property type="match status" value="2"/>
</dbReference>
<gene>
    <name evidence="24" type="ORF">A2871_01905</name>
</gene>
<dbReference type="PROSITE" id="PS00866">
    <property type="entry name" value="CPSASE_1"/>
    <property type="match status" value="1"/>
</dbReference>
<dbReference type="FunFam" id="3.30.470.20:FF:000026">
    <property type="entry name" value="Carbamoyl-phosphate synthase large chain"/>
    <property type="match status" value="1"/>
</dbReference>
<feature type="domain" description="MGS-like" evidence="23">
    <location>
        <begin position="955"/>
        <end position="1096"/>
    </location>
</feature>
<dbReference type="Gene3D" id="3.40.50.1380">
    <property type="entry name" value="Methylglyoxal synthase-like domain"/>
    <property type="match status" value="1"/>
</dbReference>
<comment type="function">
    <text evidence="18">Small subunit of the glutamine-dependent carbamoyl phosphate synthetase (CPSase). CPSase catalyzes the formation of carbamoyl phosphate from the ammonia moiety of glutamine, carbonate, and phosphate donated by ATP, constituting the first step of the biosynthetic pathway leading to pyrimidine nucleotides. The large subunit (synthetase) binds the substrates ammonia (free or transferred from glutamine from the small subunit), hydrogencarbonate and ATP and carries out an ATP-coupled ligase reaction, activating hydrogencarbonate by forming carboxy phosphate which reacts with ammonia to form carbamoyl phosphate.</text>
</comment>